<gene>
    <name evidence="1" type="ORF">BOKJ2_LOCUS4541</name>
</gene>
<organism evidence="1 2">
    <name type="scientific">Bursaphelenchus okinawaensis</name>
    <dbReference type="NCBI Taxonomy" id="465554"/>
    <lineage>
        <taxon>Eukaryota</taxon>
        <taxon>Metazoa</taxon>
        <taxon>Ecdysozoa</taxon>
        <taxon>Nematoda</taxon>
        <taxon>Chromadorea</taxon>
        <taxon>Rhabditida</taxon>
        <taxon>Tylenchina</taxon>
        <taxon>Tylenchomorpha</taxon>
        <taxon>Aphelenchoidea</taxon>
        <taxon>Aphelenchoididae</taxon>
        <taxon>Bursaphelenchus</taxon>
    </lineage>
</organism>
<evidence type="ECO:0000313" key="2">
    <source>
        <dbReference type="Proteomes" id="UP000614601"/>
    </source>
</evidence>
<comment type="caution">
    <text evidence="1">The sequence shown here is derived from an EMBL/GenBank/DDBJ whole genome shotgun (WGS) entry which is preliminary data.</text>
</comment>
<keyword evidence="2" id="KW-1185">Reference proteome</keyword>
<evidence type="ECO:0000313" key="1">
    <source>
        <dbReference type="EMBL" id="CAD5212740.1"/>
    </source>
</evidence>
<reference evidence="1" key="1">
    <citation type="submission" date="2020-09" db="EMBL/GenBank/DDBJ databases">
        <authorList>
            <person name="Kikuchi T."/>
        </authorList>
    </citation>
    <scope>NUCLEOTIDE SEQUENCE</scope>
    <source>
        <strain evidence="1">SH1</strain>
    </source>
</reference>
<dbReference type="EMBL" id="CAJFCW020000002">
    <property type="protein sequence ID" value="CAG9097443.1"/>
    <property type="molecule type" value="Genomic_DNA"/>
</dbReference>
<dbReference type="AlphaFoldDB" id="A0A811KAG9"/>
<sequence length="176" mass="20763">MSFIVPIIFVSMIPVIYKFVFSDPEWFKHGNRPVWSFLKENAFTEAVELHVNFTVGNLVLKSQKERANLMRNNFYLIKNFLIVTMARLSYIIDNDTIINKDEQFCKEFDAAYDSMLSKSLKESEVLVELRPEIKSVFDKLVSQILDDKFVEMKNDFRLISLKMGHYDSVAKYFYQL</sequence>
<proteinExistence type="predicted"/>
<dbReference type="EMBL" id="CAJFDH010000002">
    <property type="protein sequence ID" value="CAD5212740.1"/>
    <property type="molecule type" value="Genomic_DNA"/>
</dbReference>
<dbReference type="Proteomes" id="UP000783686">
    <property type="component" value="Unassembled WGS sequence"/>
</dbReference>
<protein>
    <submittedName>
        <fullName evidence="1">Uncharacterized protein</fullName>
    </submittedName>
</protein>
<accession>A0A811KAG9</accession>
<name>A0A811KAG9_9BILA</name>
<dbReference type="Proteomes" id="UP000614601">
    <property type="component" value="Unassembled WGS sequence"/>
</dbReference>